<dbReference type="AlphaFoldDB" id="A0A154V3A8"/>
<sequence>MSTHDEALTPDWATVESALATVEIPDFWEALPSEDDRVLTVAERTGRKSTFRANIVVVVRPSIETVEQLGARSVAEALALPGWSHVVADKEWLYPGLTGRYVKFLYEASGVCVEVTRRALVTETQVMEVTASCDVMDTLQFEVVFSRISRTAQLKGIA</sequence>
<dbReference type="Proteomes" id="UP000076218">
    <property type="component" value="Unassembled WGS sequence"/>
</dbReference>
<evidence type="ECO:0000313" key="1">
    <source>
        <dbReference type="EMBL" id="KZC95852.1"/>
    </source>
</evidence>
<accession>A0A154V3A8</accession>
<name>A0A154V3A8_9MICO</name>
<proteinExistence type="predicted"/>
<evidence type="ECO:0000313" key="2">
    <source>
        <dbReference type="Proteomes" id="UP000076218"/>
    </source>
</evidence>
<comment type="caution">
    <text evidence="1">The sequence shown here is derived from an EMBL/GenBank/DDBJ whole genome shotgun (WGS) entry which is preliminary data.</text>
</comment>
<reference evidence="1 2" key="1">
    <citation type="submission" date="2016-01" db="EMBL/GenBank/DDBJ databases">
        <title>Draft genome sequence of Clavibacter michiganensis subsp. tessellarius DOAB 609.</title>
        <authorList>
            <person name="Tambong J.T."/>
        </authorList>
    </citation>
    <scope>NUCLEOTIDE SEQUENCE [LARGE SCALE GENOMIC DNA]</scope>
    <source>
        <strain evidence="1 2">DOAB 609</strain>
    </source>
</reference>
<dbReference type="RefSeq" id="WP_063070836.1">
    <property type="nucleotide sequence ID" value="NZ_LQXA01000018.1"/>
</dbReference>
<dbReference type="Gene3D" id="3.40.1000.10">
    <property type="entry name" value="Mog1/PsbP, alpha/beta/alpha sandwich"/>
    <property type="match status" value="1"/>
</dbReference>
<organism evidence="1 2">
    <name type="scientific">Clavibacter tessellarius</name>
    <dbReference type="NCBI Taxonomy" id="31965"/>
    <lineage>
        <taxon>Bacteria</taxon>
        <taxon>Bacillati</taxon>
        <taxon>Actinomycetota</taxon>
        <taxon>Actinomycetes</taxon>
        <taxon>Micrococcales</taxon>
        <taxon>Microbacteriaceae</taxon>
        <taxon>Clavibacter</taxon>
    </lineage>
</organism>
<dbReference type="EMBL" id="LQXA01000018">
    <property type="protein sequence ID" value="KZC95852.1"/>
    <property type="molecule type" value="Genomic_DNA"/>
</dbReference>
<protein>
    <submittedName>
        <fullName evidence="1">Uncharacterized protein</fullName>
    </submittedName>
</protein>
<dbReference type="OrthoDB" id="9785673at2"/>
<dbReference type="STRING" id="31965.AWH51_05895"/>
<gene>
    <name evidence="1" type="ORF">AWH51_05895</name>
</gene>